<feature type="compositionally biased region" description="Basic residues" evidence="1">
    <location>
        <begin position="14"/>
        <end position="26"/>
    </location>
</feature>
<dbReference type="AlphaFoldDB" id="A0A9P4V5Z8"/>
<dbReference type="EMBL" id="ML996098">
    <property type="protein sequence ID" value="KAF2741207.1"/>
    <property type="molecule type" value="Genomic_DNA"/>
</dbReference>
<reference evidence="3" key="1">
    <citation type="journal article" date="2020" name="Stud. Mycol.">
        <title>101 Dothideomycetes genomes: a test case for predicting lifestyles and emergence of pathogens.</title>
        <authorList>
            <person name="Haridas S."/>
            <person name="Albert R."/>
            <person name="Binder M."/>
            <person name="Bloem J."/>
            <person name="Labutti K."/>
            <person name="Salamov A."/>
            <person name="Andreopoulos B."/>
            <person name="Baker S."/>
            <person name="Barry K."/>
            <person name="Bills G."/>
            <person name="Bluhm B."/>
            <person name="Cannon C."/>
            <person name="Castanera R."/>
            <person name="Culley D."/>
            <person name="Daum C."/>
            <person name="Ezra D."/>
            <person name="Gonzalez J."/>
            <person name="Henrissat B."/>
            <person name="Kuo A."/>
            <person name="Liang C."/>
            <person name="Lipzen A."/>
            <person name="Lutzoni F."/>
            <person name="Magnuson J."/>
            <person name="Mondo S."/>
            <person name="Nolan M."/>
            <person name="Ohm R."/>
            <person name="Pangilinan J."/>
            <person name="Park H.-J."/>
            <person name="Ramirez L."/>
            <person name="Alfaro M."/>
            <person name="Sun H."/>
            <person name="Tritt A."/>
            <person name="Yoshinaga Y."/>
            <person name="Zwiers L.-H."/>
            <person name="Turgeon B."/>
            <person name="Goodwin S."/>
            <person name="Spatafora J."/>
            <person name="Crous P."/>
            <person name="Grigoriev I."/>
        </authorList>
    </citation>
    <scope>NUCLEOTIDE SEQUENCE</scope>
    <source>
        <strain evidence="3">CBS 125425</strain>
    </source>
</reference>
<evidence type="ECO:0000313" key="4">
    <source>
        <dbReference type="Proteomes" id="UP000799444"/>
    </source>
</evidence>
<gene>
    <name evidence="3" type="ORF">EJ04DRAFT_117412</name>
</gene>
<feature type="domain" description="BRCT" evidence="2">
    <location>
        <begin position="135"/>
        <end position="212"/>
    </location>
</feature>
<feature type="domain" description="BRCT" evidence="2">
    <location>
        <begin position="41"/>
        <end position="111"/>
    </location>
</feature>
<keyword evidence="4" id="KW-1185">Reference proteome</keyword>
<dbReference type="InterPro" id="IPR001357">
    <property type="entry name" value="BRCT_dom"/>
</dbReference>
<evidence type="ECO:0000256" key="1">
    <source>
        <dbReference type="SAM" id="MobiDB-lite"/>
    </source>
</evidence>
<evidence type="ECO:0000313" key="3">
    <source>
        <dbReference type="EMBL" id="KAF2741207.1"/>
    </source>
</evidence>
<name>A0A9P4V5Z8_9PLEO</name>
<dbReference type="Proteomes" id="UP000799444">
    <property type="component" value="Unassembled WGS sequence"/>
</dbReference>
<dbReference type="InterPro" id="IPR036420">
    <property type="entry name" value="BRCT_dom_sf"/>
</dbReference>
<organism evidence="3 4">
    <name type="scientific">Polyplosphaeria fusca</name>
    <dbReference type="NCBI Taxonomy" id="682080"/>
    <lineage>
        <taxon>Eukaryota</taxon>
        <taxon>Fungi</taxon>
        <taxon>Dikarya</taxon>
        <taxon>Ascomycota</taxon>
        <taxon>Pezizomycotina</taxon>
        <taxon>Dothideomycetes</taxon>
        <taxon>Pleosporomycetidae</taxon>
        <taxon>Pleosporales</taxon>
        <taxon>Tetraplosphaeriaceae</taxon>
        <taxon>Polyplosphaeria</taxon>
    </lineage>
</organism>
<dbReference type="OrthoDB" id="446168at2759"/>
<dbReference type="SMART" id="SM00292">
    <property type="entry name" value="BRCT"/>
    <property type="match status" value="2"/>
</dbReference>
<evidence type="ECO:0000259" key="2">
    <source>
        <dbReference type="PROSITE" id="PS50172"/>
    </source>
</evidence>
<dbReference type="Gene3D" id="3.40.50.10190">
    <property type="entry name" value="BRCT domain"/>
    <property type="match status" value="2"/>
</dbReference>
<comment type="caution">
    <text evidence="3">The sequence shown here is derived from an EMBL/GenBank/DDBJ whole genome shotgun (WGS) entry which is preliminary data.</text>
</comment>
<sequence>MDDEEEEIEEPKPKAKAPKTKAKANTKAKAEPVPKATASSSSNDFLSGKKVIVTGTVPGYDRRRAQDVLEEAGANYQASLNKKVELVILGTNAGPDKLAKIEDLGIETMPWKDVADRLGLEPVVEKPAANVEVGNAPDSVDGLTVIISGTIEGQTRSSAQKALEGVGASFAKSLNKNVELVVLGTNPGPDKLRKIEELGIPTCTFDALVESLGLELDAEPPKKKARKV</sequence>
<dbReference type="SUPFAM" id="SSF52113">
    <property type="entry name" value="BRCT domain"/>
    <property type="match status" value="2"/>
</dbReference>
<accession>A0A9P4V5Z8</accession>
<protein>
    <recommendedName>
        <fullName evidence="2">BRCT domain-containing protein</fullName>
    </recommendedName>
</protein>
<dbReference type="Pfam" id="PF00533">
    <property type="entry name" value="BRCT"/>
    <property type="match status" value="2"/>
</dbReference>
<feature type="region of interest" description="Disordered" evidence="1">
    <location>
        <begin position="1"/>
        <end position="44"/>
    </location>
</feature>
<dbReference type="PROSITE" id="PS50172">
    <property type="entry name" value="BRCT"/>
    <property type="match status" value="2"/>
</dbReference>
<proteinExistence type="predicted"/>